<comment type="similarity">
    <text evidence="1">Belongs to the beta-class carbonic anhydrase family.</text>
</comment>
<dbReference type="EMBL" id="JQ844165">
    <property type="protein sequence ID" value="AGS51581.1"/>
    <property type="molecule type" value="Genomic_DNA"/>
</dbReference>
<keyword evidence="2" id="KW-0862">Zinc</keyword>
<feature type="binding site" evidence="2">
    <location>
        <position position="58"/>
    </location>
    <ligand>
        <name>Zn(2+)</name>
        <dbReference type="ChEBI" id="CHEBI:29105"/>
    </ligand>
</feature>
<comment type="cofactor">
    <cofactor evidence="2">
        <name>Zn(2+)</name>
        <dbReference type="ChEBI" id="CHEBI:29105"/>
    </cofactor>
    <text evidence="2">Binds 1 zinc ion per subunit.</text>
</comment>
<reference evidence="3" key="1">
    <citation type="submission" date="2012-03" db="EMBL/GenBank/DDBJ databases">
        <title>Functional metagenomics reveals considerable lignocellulase gene clusters in the gut microbiome of a wood-feeding higher termite.</title>
        <authorList>
            <person name="Liu N."/>
        </authorList>
    </citation>
    <scope>NUCLEOTIDE SEQUENCE</scope>
</reference>
<sequence>MSDFMINTSIITPEQAVLRLVKGNEEYINSKNNNTDVSKSLREDAQDGQKPFAVILTCSDSRVPVEYIFSAGIGELFVVMTAGNVVNDFELGTVEFGIRQLGAKVVVIMGHRQCGAVAAALEGTAEGYIADIVDEIRSGIGKEKKAEKAENLNIINSYNKILKSTIVTEMLRAKEIDVLQAKYDVQTGKVEFLN</sequence>
<dbReference type="InterPro" id="IPR001765">
    <property type="entry name" value="Carbonic_anhydrase"/>
</dbReference>
<dbReference type="PANTHER" id="PTHR11002">
    <property type="entry name" value="CARBONIC ANHYDRASE"/>
    <property type="match status" value="1"/>
</dbReference>
<dbReference type="SUPFAM" id="SSF53056">
    <property type="entry name" value="beta-carbonic anhydrase, cab"/>
    <property type="match status" value="1"/>
</dbReference>
<name>A0A806JXU2_9BACT</name>
<feature type="binding site" evidence="2">
    <location>
        <position position="111"/>
    </location>
    <ligand>
        <name>Zn(2+)</name>
        <dbReference type="ChEBI" id="CHEBI:29105"/>
    </ligand>
</feature>
<feature type="binding site" evidence="2">
    <location>
        <position position="60"/>
    </location>
    <ligand>
        <name>Zn(2+)</name>
        <dbReference type="ChEBI" id="CHEBI:29105"/>
    </ligand>
</feature>
<proteinExistence type="inferred from homology"/>
<protein>
    <submittedName>
        <fullName evidence="3">Carbonic anhydrase</fullName>
        <ecNumber evidence="3">4.2.1.1</ecNumber>
    </submittedName>
</protein>
<dbReference type="PANTHER" id="PTHR11002:SF79">
    <property type="entry name" value="CARBONIC ANHYDRASE 2"/>
    <property type="match status" value="1"/>
</dbReference>
<dbReference type="AlphaFoldDB" id="A0A806JXU2"/>
<evidence type="ECO:0000313" key="3">
    <source>
        <dbReference type="EMBL" id="AGS51581.1"/>
    </source>
</evidence>
<dbReference type="EC" id="4.2.1.1" evidence="3"/>
<feature type="binding site" evidence="2">
    <location>
        <position position="114"/>
    </location>
    <ligand>
        <name>Zn(2+)</name>
        <dbReference type="ChEBI" id="CHEBI:29105"/>
    </ligand>
</feature>
<evidence type="ECO:0000256" key="2">
    <source>
        <dbReference type="PIRSR" id="PIRSR601765-1"/>
    </source>
</evidence>
<dbReference type="SMART" id="SM00947">
    <property type="entry name" value="Pro_CA"/>
    <property type="match status" value="1"/>
</dbReference>
<keyword evidence="3" id="KW-0456">Lyase</keyword>
<dbReference type="Gene3D" id="3.40.1050.10">
    <property type="entry name" value="Carbonic anhydrase"/>
    <property type="match status" value="1"/>
</dbReference>
<dbReference type="Pfam" id="PF00484">
    <property type="entry name" value="Pro_CA"/>
    <property type="match status" value="1"/>
</dbReference>
<organism evidence="3">
    <name type="scientific">uncultured bacterium contig00010</name>
    <dbReference type="NCBI Taxonomy" id="1181502"/>
    <lineage>
        <taxon>Bacteria</taxon>
        <taxon>environmental samples</taxon>
    </lineage>
</organism>
<dbReference type="InterPro" id="IPR036874">
    <property type="entry name" value="Carbonic_anhydrase_sf"/>
</dbReference>
<keyword evidence="2" id="KW-0479">Metal-binding</keyword>
<accession>A0A806JXU2</accession>
<evidence type="ECO:0000256" key="1">
    <source>
        <dbReference type="ARBA" id="ARBA00006217"/>
    </source>
</evidence>
<dbReference type="GO" id="GO:0004089">
    <property type="term" value="F:carbonate dehydratase activity"/>
    <property type="evidence" value="ECO:0007669"/>
    <property type="project" value="UniProtKB-EC"/>
</dbReference>
<dbReference type="GO" id="GO:0008270">
    <property type="term" value="F:zinc ion binding"/>
    <property type="evidence" value="ECO:0007669"/>
    <property type="project" value="InterPro"/>
</dbReference>